<feature type="chain" id="PRO_5002589090" description="DUF1134 domain-containing protein" evidence="2">
    <location>
        <begin position="31"/>
        <end position="279"/>
    </location>
</feature>
<dbReference type="InterPro" id="IPR008325">
    <property type="entry name" value="EipA-like"/>
</dbReference>
<evidence type="ECO:0008006" key="5">
    <source>
        <dbReference type="Google" id="ProtNLM"/>
    </source>
</evidence>
<dbReference type="EMBL" id="LBHU01000001">
    <property type="protein sequence ID" value="KLI65023.1"/>
    <property type="molecule type" value="Genomic_DNA"/>
</dbReference>
<evidence type="ECO:0000313" key="3">
    <source>
        <dbReference type="EMBL" id="KLI65023.1"/>
    </source>
</evidence>
<dbReference type="PATRIC" id="fig|874156.12.peg.1246"/>
<dbReference type="AlphaFoldDB" id="A0A0H0XQZ1"/>
<protein>
    <recommendedName>
        <fullName evidence="5">DUF1134 domain-containing protein</fullName>
    </recommendedName>
</protein>
<dbReference type="RefSeq" id="WP_047092897.1">
    <property type="nucleotide sequence ID" value="NZ_LBHU01000001.1"/>
</dbReference>
<dbReference type="STRING" id="874156.GCA_001021555_00068"/>
<evidence type="ECO:0000313" key="4">
    <source>
        <dbReference type="Proteomes" id="UP000053455"/>
    </source>
</evidence>
<evidence type="ECO:0000256" key="1">
    <source>
        <dbReference type="SAM" id="MobiDB-lite"/>
    </source>
</evidence>
<keyword evidence="2" id="KW-0732">Signal</keyword>
<dbReference type="Proteomes" id="UP000053455">
    <property type="component" value="Unassembled WGS sequence"/>
</dbReference>
<comment type="caution">
    <text evidence="3">The sequence shown here is derived from an EMBL/GenBank/DDBJ whole genome shotgun (WGS) entry which is preliminary data.</text>
</comment>
<feature type="region of interest" description="Disordered" evidence="1">
    <location>
        <begin position="68"/>
        <end position="117"/>
    </location>
</feature>
<sequence length="279" mass="30112">MSIQFARNFRLVAASLAAPLLIWGYAPAIAQEMQTVDPDSVIDADLMDNPGSTDAAAYEDAYDVSEATPRYESPDVYQTDPNQSDTARPAFDLPPEQPDYASANTSPTVDTVPREAERPTTYAQDDLIGAAEGLFGQGAEGLARLIQNILSDQGEPNGYIVGREGGGAFVLGVRYGSGTLYHAVEGNMPVYWTGPSIGLDAGANAGNTFVLIYNLYDTDDLYERYPAGEGQAYFVGGFHASYVRKGDVVMIPIRVGAGLRLGVNAGYLRFSRNQRWLPF</sequence>
<feature type="signal peptide" evidence="2">
    <location>
        <begin position="1"/>
        <end position="30"/>
    </location>
</feature>
<dbReference type="Pfam" id="PF06577">
    <property type="entry name" value="EipA"/>
    <property type="match status" value="1"/>
</dbReference>
<gene>
    <name evidence="3" type="ORF">AAV99_06020</name>
</gene>
<keyword evidence="4" id="KW-1185">Reference proteome</keyword>
<name>A0A0H0XQZ1_9SPHN</name>
<evidence type="ECO:0000256" key="2">
    <source>
        <dbReference type="SAM" id="SignalP"/>
    </source>
</evidence>
<accession>A0A0H0XQZ1</accession>
<proteinExistence type="predicted"/>
<reference evidence="3 4" key="1">
    <citation type="submission" date="2015-04" db="EMBL/GenBank/DDBJ databases">
        <title>The draft genome sequence of Erythrobacter marinus HWDM-33.</title>
        <authorList>
            <person name="Zhuang L."/>
            <person name="Liu Y."/>
            <person name="Shao Z."/>
        </authorList>
    </citation>
    <scope>NUCLEOTIDE SEQUENCE [LARGE SCALE GENOMIC DNA]</scope>
    <source>
        <strain evidence="3 4">HWDM-33</strain>
    </source>
</reference>
<organism evidence="3 4">
    <name type="scientific">Aurantiacibacter marinus</name>
    <dbReference type="NCBI Taxonomy" id="874156"/>
    <lineage>
        <taxon>Bacteria</taxon>
        <taxon>Pseudomonadati</taxon>
        <taxon>Pseudomonadota</taxon>
        <taxon>Alphaproteobacteria</taxon>
        <taxon>Sphingomonadales</taxon>
        <taxon>Erythrobacteraceae</taxon>
        <taxon>Aurantiacibacter</taxon>
    </lineage>
</organism>
<dbReference type="OrthoDB" id="9796051at2"/>